<reference evidence="2 3" key="1">
    <citation type="journal article" date="2016" name="Nat. Commun.">
        <title>Thousands of microbial genomes shed light on interconnected biogeochemical processes in an aquifer system.</title>
        <authorList>
            <person name="Anantharaman K."/>
            <person name="Brown C.T."/>
            <person name="Hug L.A."/>
            <person name="Sharon I."/>
            <person name="Castelle C.J."/>
            <person name="Probst A.J."/>
            <person name="Thomas B.C."/>
            <person name="Singh A."/>
            <person name="Wilkins M.J."/>
            <person name="Karaoz U."/>
            <person name="Brodie E.L."/>
            <person name="Williams K.H."/>
            <person name="Hubbard S.S."/>
            <person name="Banfield J.F."/>
        </authorList>
    </citation>
    <scope>NUCLEOTIDE SEQUENCE [LARGE SCALE GENOMIC DNA]</scope>
</reference>
<keyword evidence="1" id="KW-0812">Transmembrane</keyword>
<feature type="transmembrane region" description="Helical" evidence="1">
    <location>
        <begin position="145"/>
        <end position="163"/>
    </location>
</feature>
<sequence>MMSGIQNWFSADSPHARFLCVIFLVAALNVFVRLEFLPLTISTDAHSYLDSARLISGEDTETIHPGRLLKPLAPLGIALLAPFFGGNMTSAFLALNILCYLLLAGAAYALMLLFTTDRFLAMLGTLMFISTYPVLEYGLNLYSEMGAWALYVLAIAGAVKYYRDASWKNFWFTVGAVAVGLLWKEYAVLAGIFFGLLILAEPSRVWKEKWIRIALLGVASAATLGVAATVVYAQFHYTYIDWLHDASSTDAAQSQYHFYFIAKSLLGVFLLGWGLVLSGVWHFRTLPRLDQLTLALLLPPSMMFLLWTFVSSRLYYVIAPLLAILALHGLRSFSVHRFVQVAFVVLALAGNYAWLFAAGNLRVLFQ</sequence>
<keyword evidence="1" id="KW-0472">Membrane</keyword>
<feature type="transmembrane region" description="Helical" evidence="1">
    <location>
        <begin position="338"/>
        <end position="357"/>
    </location>
</feature>
<accession>A0A1G2DAY1</accession>
<protein>
    <recommendedName>
        <fullName evidence="4">Glycosyltransferase RgtA/B/C/D-like domain-containing protein</fullName>
    </recommendedName>
</protein>
<feature type="transmembrane region" description="Helical" evidence="1">
    <location>
        <begin position="210"/>
        <end position="235"/>
    </location>
</feature>
<evidence type="ECO:0000313" key="3">
    <source>
        <dbReference type="Proteomes" id="UP000177996"/>
    </source>
</evidence>
<dbReference type="AlphaFoldDB" id="A0A1G2DAY1"/>
<keyword evidence="1" id="KW-1133">Transmembrane helix</keyword>
<evidence type="ECO:0008006" key="4">
    <source>
        <dbReference type="Google" id="ProtNLM"/>
    </source>
</evidence>
<evidence type="ECO:0000256" key="1">
    <source>
        <dbReference type="SAM" id="Phobius"/>
    </source>
</evidence>
<dbReference type="STRING" id="1798661.A3D65_00260"/>
<dbReference type="Proteomes" id="UP000177996">
    <property type="component" value="Unassembled WGS sequence"/>
</dbReference>
<name>A0A1G2DAY1_9BACT</name>
<gene>
    <name evidence="2" type="ORF">A3D65_00260</name>
</gene>
<organism evidence="2 3">
    <name type="scientific">Candidatus Lloydbacteria bacterium RIFCSPHIGHO2_02_FULL_50_13</name>
    <dbReference type="NCBI Taxonomy" id="1798661"/>
    <lineage>
        <taxon>Bacteria</taxon>
        <taxon>Candidatus Lloydiibacteriota</taxon>
    </lineage>
</organism>
<feature type="transmembrane region" description="Helical" evidence="1">
    <location>
        <begin position="170"/>
        <end position="198"/>
    </location>
</feature>
<comment type="caution">
    <text evidence="2">The sequence shown here is derived from an EMBL/GenBank/DDBJ whole genome shotgun (WGS) entry which is preliminary data.</text>
</comment>
<feature type="transmembrane region" description="Helical" evidence="1">
    <location>
        <begin position="256"/>
        <end position="283"/>
    </location>
</feature>
<dbReference type="EMBL" id="MHLL01000013">
    <property type="protein sequence ID" value="OGZ10070.1"/>
    <property type="molecule type" value="Genomic_DNA"/>
</dbReference>
<feature type="transmembrane region" description="Helical" evidence="1">
    <location>
        <begin position="91"/>
        <end position="113"/>
    </location>
</feature>
<evidence type="ECO:0000313" key="2">
    <source>
        <dbReference type="EMBL" id="OGZ10070.1"/>
    </source>
</evidence>
<feature type="transmembrane region" description="Helical" evidence="1">
    <location>
        <begin position="120"/>
        <end position="139"/>
    </location>
</feature>
<proteinExistence type="predicted"/>
<feature type="transmembrane region" description="Helical" evidence="1">
    <location>
        <begin position="15"/>
        <end position="32"/>
    </location>
</feature>